<dbReference type="RefSeq" id="WP_089211483.1">
    <property type="nucleotide sequence ID" value="NZ_FZOD01000048.1"/>
</dbReference>
<evidence type="ECO:0000313" key="4">
    <source>
        <dbReference type="Proteomes" id="UP000198282"/>
    </source>
</evidence>
<dbReference type="SUPFAM" id="SSF51338">
    <property type="entry name" value="Composite domain of metallo-dependent hydrolases"/>
    <property type="match status" value="2"/>
</dbReference>
<evidence type="ECO:0000313" key="3">
    <source>
        <dbReference type="EMBL" id="SNT47675.1"/>
    </source>
</evidence>
<dbReference type="EMBL" id="FZOD01000048">
    <property type="protein sequence ID" value="SNT47675.1"/>
    <property type="molecule type" value="Genomic_DNA"/>
</dbReference>
<dbReference type="InterPro" id="IPR032466">
    <property type="entry name" value="Metal_Hydrolase"/>
</dbReference>
<sequence length="426" mass="45018">MIHSAPLILPVSAPFIRDGALVVRHGRVIAAGPRREIMAEWQGEEETRWDGVMVAGLVNAHTHLQYTYMAKVGRQRYASLEEWSTAFDEVYFGAPIDWAASARDGARQALRYGTTSAADVVTDLEALGALRDAGLGGLPYLEVLGDTDESWAASGRERFAALLRDAGQPVGISPHAPYTLDTGVLGDVTGLAHELGLRLHVHLAEGEHEREYTVSGTGPLALLVRELGFDFAVLREGGTGLGPTALLGKLGMLGPGCHVAHGVHLDADDRALLRARDTVVALCPRSNQTLGMEGPDVAALLTEGNLVAVGTDSLSSSPSLDVLADVAVLRDLAVRQGYLAADLDRRLVEAATLGGAHALGIEGGLGPGGPADFAIFDVPVGVEPYRTLIEEGPGRCLATIIGGEVIWDSRTPPATDCYSAIFRDIY</sequence>
<reference evidence="3 4" key="1">
    <citation type="submission" date="2017-06" db="EMBL/GenBank/DDBJ databases">
        <authorList>
            <person name="Kim H.J."/>
            <person name="Triplett B.A."/>
        </authorList>
    </citation>
    <scope>NUCLEOTIDE SEQUENCE [LARGE SCALE GENOMIC DNA]</scope>
    <source>
        <strain evidence="3 4">CGMCC 4.2132</strain>
    </source>
</reference>
<dbReference type="Gene3D" id="3.20.20.140">
    <property type="entry name" value="Metal-dependent hydrolases"/>
    <property type="match status" value="1"/>
</dbReference>
<proteinExistence type="predicted"/>
<evidence type="ECO:0000259" key="2">
    <source>
        <dbReference type="Pfam" id="PF01979"/>
    </source>
</evidence>
<accession>A0A239MYG1</accession>
<dbReference type="AlphaFoldDB" id="A0A239MYG1"/>
<dbReference type="OrthoDB" id="9807210at2"/>
<name>A0A239MYG1_9ACTN</name>
<feature type="domain" description="Amidohydrolase-related" evidence="2">
    <location>
        <begin position="52"/>
        <end position="405"/>
    </location>
</feature>
<keyword evidence="1" id="KW-0378">Hydrolase</keyword>
<dbReference type="InterPro" id="IPR006680">
    <property type="entry name" value="Amidohydro-rel"/>
</dbReference>
<dbReference type="PANTHER" id="PTHR43794">
    <property type="entry name" value="AMINOHYDROLASE SSNA-RELATED"/>
    <property type="match status" value="1"/>
</dbReference>
<dbReference type="InterPro" id="IPR050287">
    <property type="entry name" value="MTA/SAH_deaminase"/>
</dbReference>
<keyword evidence="4" id="KW-1185">Reference proteome</keyword>
<dbReference type="PANTHER" id="PTHR43794:SF11">
    <property type="entry name" value="AMIDOHYDROLASE-RELATED DOMAIN-CONTAINING PROTEIN"/>
    <property type="match status" value="1"/>
</dbReference>
<dbReference type="SUPFAM" id="SSF51556">
    <property type="entry name" value="Metallo-dependent hydrolases"/>
    <property type="match status" value="1"/>
</dbReference>
<dbReference type="InterPro" id="IPR011059">
    <property type="entry name" value="Metal-dep_hydrolase_composite"/>
</dbReference>
<dbReference type="Proteomes" id="UP000198282">
    <property type="component" value="Unassembled WGS sequence"/>
</dbReference>
<dbReference type="Pfam" id="PF01979">
    <property type="entry name" value="Amidohydro_1"/>
    <property type="match status" value="1"/>
</dbReference>
<evidence type="ECO:0000256" key="1">
    <source>
        <dbReference type="ARBA" id="ARBA00022801"/>
    </source>
</evidence>
<protein>
    <submittedName>
        <fullName evidence="3">Cytosine/adenosine deaminase</fullName>
    </submittedName>
</protein>
<organism evidence="3 4">
    <name type="scientific">Streptosporangium subroseum</name>
    <dbReference type="NCBI Taxonomy" id="106412"/>
    <lineage>
        <taxon>Bacteria</taxon>
        <taxon>Bacillati</taxon>
        <taxon>Actinomycetota</taxon>
        <taxon>Actinomycetes</taxon>
        <taxon>Streptosporangiales</taxon>
        <taxon>Streptosporangiaceae</taxon>
        <taxon>Streptosporangium</taxon>
    </lineage>
</organism>
<dbReference type="GO" id="GO:0016810">
    <property type="term" value="F:hydrolase activity, acting on carbon-nitrogen (but not peptide) bonds"/>
    <property type="evidence" value="ECO:0007669"/>
    <property type="project" value="InterPro"/>
</dbReference>
<gene>
    <name evidence="3" type="ORF">SAMN05216276_104836</name>
</gene>